<feature type="region of interest" description="Disordered" evidence="1">
    <location>
        <begin position="1"/>
        <end position="43"/>
    </location>
</feature>
<dbReference type="InterPro" id="IPR002881">
    <property type="entry name" value="DUF58"/>
</dbReference>
<protein>
    <submittedName>
        <fullName evidence="3">DUF58 domain-containing protein</fullName>
    </submittedName>
</protein>
<dbReference type="AlphaFoldDB" id="A0A5R9JC41"/>
<feature type="domain" description="DUF58" evidence="2">
    <location>
        <begin position="89"/>
        <end position="300"/>
    </location>
</feature>
<evidence type="ECO:0000259" key="2">
    <source>
        <dbReference type="Pfam" id="PF01882"/>
    </source>
</evidence>
<reference evidence="3 4" key="1">
    <citation type="submission" date="2019-05" db="EMBL/GenBank/DDBJ databases">
        <authorList>
            <person name="Pankratov T."/>
            <person name="Grouzdev D."/>
        </authorList>
    </citation>
    <scope>NUCLEOTIDE SEQUENCE [LARGE SCALE GENOMIC DNA]</scope>
    <source>
        <strain evidence="3 4">KEBCLARHB70R</strain>
    </source>
</reference>
<organism evidence="3 4">
    <name type="scientific">Lichenicoccus roseus</name>
    <dbReference type="NCBI Taxonomy" id="2683649"/>
    <lineage>
        <taxon>Bacteria</taxon>
        <taxon>Pseudomonadati</taxon>
        <taxon>Pseudomonadota</taxon>
        <taxon>Alphaproteobacteria</taxon>
        <taxon>Acetobacterales</taxon>
        <taxon>Acetobacteraceae</taxon>
        <taxon>Lichenicoccus</taxon>
    </lineage>
</organism>
<comment type="caution">
    <text evidence="3">The sequence shown here is derived from an EMBL/GenBank/DDBJ whole genome shotgun (WGS) entry which is preliminary data.</text>
</comment>
<dbReference type="PANTHER" id="PTHR33608:SF6">
    <property type="entry name" value="BLL2464 PROTEIN"/>
    <property type="match status" value="1"/>
</dbReference>
<accession>A0A5R9JC41</accession>
<evidence type="ECO:0000313" key="4">
    <source>
        <dbReference type="Proteomes" id="UP000305654"/>
    </source>
</evidence>
<dbReference type="OrthoDB" id="9794556at2"/>
<proteinExistence type="predicted"/>
<name>A0A5R9JC41_9PROT</name>
<dbReference type="PANTHER" id="PTHR33608">
    <property type="entry name" value="BLL2464 PROTEIN"/>
    <property type="match status" value="1"/>
</dbReference>
<evidence type="ECO:0000256" key="1">
    <source>
        <dbReference type="SAM" id="MobiDB-lite"/>
    </source>
</evidence>
<evidence type="ECO:0000313" key="3">
    <source>
        <dbReference type="EMBL" id="TLU73181.1"/>
    </source>
</evidence>
<dbReference type="Proteomes" id="UP000305654">
    <property type="component" value="Unassembled WGS sequence"/>
</dbReference>
<dbReference type="EMBL" id="VCDI01000002">
    <property type="protein sequence ID" value="TLU73181.1"/>
    <property type="molecule type" value="Genomic_DNA"/>
</dbReference>
<dbReference type="Pfam" id="PF01882">
    <property type="entry name" value="DUF58"/>
    <property type="match status" value="1"/>
</dbReference>
<keyword evidence="4" id="KW-1185">Reference proteome</keyword>
<dbReference type="RefSeq" id="WP_138325262.1">
    <property type="nucleotide sequence ID" value="NZ_VCDI01000002.1"/>
</dbReference>
<sequence>MSFTASWRWPRGRGRGVGAPATGEPDSRRAGAAPATASPRSPHAALAEAQAIGARLPALLVAAEQVASTVAQGVHGRRRAGMGDSFWQYRAAVPGEPATRIDWRQSARSSRAYVREMEWEAAQTVCLWPDLSPSMRWRSTRQLPTKLERAELLLLALASLALRGGEHVRLATGAGRTGRVSGQHALARLGDQLLHAGALAEERDTSPGLPDPALELPRRSRLVLVGDLLAPPDRIEALFVRLSAMPVGCHVLQVLDPAELDMPYRGRVRFEGLEGEAPMLVPRAEDVRGPYLEALHRHQEALAALCRNAGFGLTLHRTDTPPQTALLDLHQALSAQRAGAPAAAVRPVGSMS</sequence>
<gene>
    <name evidence="3" type="ORF">FE263_07075</name>
</gene>